<evidence type="ECO:0000256" key="9">
    <source>
        <dbReference type="ARBA" id="ARBA00023010"/>
    </source>
</evidence>
<accession>A0A448ZF59</accession>
<dbReference type="GO" id="GO:0008270">
    <property type="term" value="F:zinc ion binding"/>
    <property type="evidence" value="ECO:0007669"/>
    <property type="project" value="UniProtKB-KW"/>
</dbReference>
<keyword evidence="10" id="KW-0906">Nuclear pore complex</keyword>
<dbReference type="GO" id="GO:0005543">
    <property type="term" value="F:phospholipid binding"/>
    <property type="evidence" value="ECO:0007669"/>
    <property type="project" value="TreeGrafter"/>
</dbReference>
<dbReference type="PANTHER" id="PTHR12960:SF0">
    <property type="entry name" value="MRNA EXPORT FACTOR GLE1"/>
    <property type="match status" value="1"/>
</dbReference>
<comment type="subcellular location">
    <subcellularLocation>
        <location evidence="1">Nucleus</location>
        <location evidence="1">Nuclear pore complex</location>
    </subcellularLocation>
</comment>
<keyword evidence="18" id="KW-1185">Reference proteome</keyword>
<dbReference type="InterPro" id="IPR041367">
    <property type="entry name" value="Znf-CCCH_4"/>
</dbReference>
<dbReference type="PROSITE" id="PS50103">
    <property type="entry name" value="ZF_C3H1"/>
    <property type="match status" value="2"/>
</dbReference>
<feature type="region of interest" description="Disordered" evidence="15">
    <location>
        <begin position="946"/>
        <end position="971"/>
    </location>
</feature>
<dbReference type="GO" id="GO:0016973">
    <property type="term" value="P:poly(A)+ mRNA export from nucleus"/>
    <property type="evidence" value="ECO:0007669"/>
    <property type="project" value="InterPro"/>
</dbReference>
<name>A0A448ZF59_9STRA</name>
<dbReference type="InterPro" id="IPR036855">
    <property type="entry name" value="Znf_CCCH_sf"/>
</dbReference>
<feature type="compositionally biased region" description="Low complexity" evidence="15">
    <location>
        <begin position="140"/>
        <end position="156"/>
    </location>
</feature>
<feature type="compositionally biased region" description="Polar residues" evidence="15">
    <location>
        <begin position="817"/>
        <end position="850"/>
    </location>
</feature>
<feature type="compositionally biased region" description="Gly residues" evidence="15">
    <location>
        <begin position="882"/>
        <end position="893"/>
    </location>
</feature>
<dbReference type="Pfam" id="PF07817">
    <property type="entry name" value="GLE1"/>
    <property type="match status" value="1"/>
</dbReference>
<evidence type="ECO:0000256" key="13">
    <source>
        <dbReference type="ARBA" id="ARBA00029983"/>
    </source>
</evidence>
<feature type="zinc finger region" description="C3H1-type" evidence="14">
    <location>
        <begin position="916"/>
        <end position="942"/>
    </location>
</feature>
<dbReference type="GO" id="GO:0031369">
    <property type="term" value="F:translation initiation factor binding"/>
    <property type="evidence" value="ECO:0007669"/>
    <property type="project" value="TreeGrafter"/>
</dbReference>
<feature type="compositionally biased region" description="Gly residues" evidence="15">
    <location>
        <begin position="946"/>
        <end position="955"/>
    </location>
</feature>
<evidence type="ECO:0000256" key="11">
    <source>
        <dbReference type="ARBA" id="ARBA00023242"/>
    </source>
</evidence>
<dbReference type="OrthoDB" id="48940at2759"/>
<evidence type="ECO:0000256" key="12">
    <source>
        <dbReference type="ARBA" id="ARBA00026227"/>
    </source>
</evidence>
<feature type="region of interest" description="Disordered" evidence="15">
    <location>
        <begin position="227"/>
        <end position="276"/>
    </location>
</feature>
<keyword evidence="3" id="KW-0813">Transport</keyword>
<dbReference type="AlphaFoldDB" id="A0A448ZF59"/>
<proteinExistence type="inferred from homology"/>
<evidence type="ECO:0000256" key="10">
    <source>
        <dbReference type="ARBA" id="ARBA00023132"/>
    </source>
</evidence>
<comment type="similarity">
    <text evidence="2">Belongs to the GLE1 family.</text>
</comment>
<evidence type="ECO:0000256" key="1">
    <source>
        <dbReference type="ARBA" id="ARBA00004567"/>
    </source>
</evidence>
<dbReference type="EMBL" id="CAACVS010000298">
    <property type="protein sequence ID" value="VEU40682.1"/>
    <property type="molecule type" value="Genomic_DNA"/>
</dbReference>
<evidence type="ECO:0000256" key="4">
    <source>
        <dbReference type="ARBA" id="ARBA00022723"/>
    </source>
</evidence>
<dbReference type="Gene3D" id="2.30.30.1190">
    <property type="match status" value="1"/>
</dbReference>
<feature type="region of interest" description="Disordered" evidence="15">
    <location>
        <begin position="610"/>
        <end position="860"/>
    </location>
</feature>
<evidence type="ECO:0000256" key="14">
    <source>
        <dbReference type="PROSITE-ProRule" id="PRU00723"/>
    </source>
</evidence>
<feature type="domain" description="C3H1-type" evidence="16">
    <location>
        <begin position="856"/>
        <end position="883"/>
    </location>
</feature>
<dbReference type="GO" id="GO:0000822">
    <property type="term" value="F:inositol hexakisphosphate binding"/>
    <property type="evidence" value="ECO:0007669"/>
    <property type="project" value="TreeGrafter"/>
</dbReference>
<dbReference type="GO" id="GO:0015031">
    <property type="term" value="P:protein transport"/>
    <property type="evidence" value="ECO:0007669"/>
    <property type="project" value="UniProtKB-KW"/>
</dbReference>
<gene>
    <name evidence="17" type="ORF">PSNMU_V1.4_AUG-EV-PASAV3_0075770</name>
</gene>
<evidence type="ECO:0000256" key="8">
    <source>
        <dbReference type="ARBA" id="ARBA00022927"/>
    </source>
</evidence>
<dbReference type="SUPFAM" id="SSF90229">
    <property type="entry name" value="CCCH zinc finger"/>
    <property type="match status" value="2"/>
</dbReference>
<feature type="zinc finger region" description="C3H1-type" evidence="14">
    <location>
        <begin position="856"/>
        <end position="883"/>
    </location>
</feature>
<feature type="compositionally biased region" description="Low complexity" evidence="15">
    <location>
        <begin position="956"/>
        <end position="971"/>
    </location>
</feature>
<feature type="compositionally biased region" description="Low complexity" evidence="15">
    <location>
        <begin position="39"/>
        <end position="58"/>
    </location>
</feature>
<keyword evidence="4 14" id="KW-0479">Metal-binding</keyword>
<keyword evidence="5 14" id="KW-0863">Zinc-finger</keyword>
<dbReference type="Pfam" id="PF14608">
    <property type="entry name" value="zf-CCCH_2"/>
    <property type="match status" value="1"/>
</dbReference>
<feature type="region of interest" description="Disordered" evidence="15">
    <location>
        <begin position="875"/>
        <end position="913"/>
    </location>
</feature>
<evidence type="ECO:0000313" key="18">
    <source>
        <dbReference type="Proteomes" id="UP000291116"/>
    </source>
</evidence>
<feature type="compositionally biased region" description="Acidic residues" evidence="15">
    <location>
        <begin position="118"/>
        <end position="134"/>
    </location>
</feature>
<keyword evidence="9" id="KW-0811">Translocation</keyword>
<evidence type="ECO:0000256" key="5">
    <source>
        <dbReference type="ARBA" id="ARBA00022771"/>
    </source>
</evidence>
<dbReference type="Gene3D" id="4.10.1000.10">
    <property type="entry name" value="Zinc finger, CCCH-type"/>
    <property type="match status" value="1"/>
</dbReference>
<reference evidence="17 18" key="1">
    <citation type="submission" date="2019-01" db="EMBL/GenBank/DDBJ databases">
        <authorList>
            <person name="Ferrante I. M."/>
        </authorList>
    </citation>
    <scope>NUCLEOTIDE SEQUENCE [LARGE SCALE GENOMIC DNA]</scope>
    <source>
        <strain evidence="17 18">B856</strain>
    </source>
</reference>
<keyword evidence="6" id="KW-0509">mRNA transport</keyword>
<feature type="region of interest" description="Disordered" evidence="15">
    <location>
        <begin position="1"/>
        <end position="94"/>
    </location>
</feature>
<keyword evidence="8" id="KW-0653">Protein transport</keyword>
<evidence type="ECO:0000256" key="15">
    <source>
        <dbReference type="SAM" id="MobiDB-lite"/>
    </source>
</evidence>
<dbReference type="InterPro" id="IPR012476">
    <property type="entry name" value="GLE1"/>
</dbReference>
<evidence type="ECO:0000259" key="16">
    <source>
        <dbReference type="PROSITE" id="PS50103"/>
    </source>
</evidence>
<dbReference type="InterPro" id="IPR038506">
    <property type="entry name" value="GLE1-like_sf"/>
</dbReference>
<protein>
    <recommendedName>
        <fullName evidence="12">mRNA export factor GLE1</fullName>
    </recommendedName>
    <alternativeName>
        <fullName evidence="13">Nucleoporin GLE1</fullName>
    </alternativeName>
</protein>
<feature type="compositionally biased region" description="Gly residues" evidence="15">
    <location>
        <begin position="641"/>
        <end position="667"/>
    </location>
</feature>
<dbReference type="GO" id="GO:0005737">
    <property type="term" value="C:cytoplasm"/>
    <property type="evidence" value="ECO:0007669"/>
    <property type="project" value="TreeGrafter"/>
</dbReference>
<dbReference type="Proteomes" id="UP000291116">
    <property type="component" value="Unassembled WGS sequence"/>
</dbReference>
<keyword evidence="7 14" id="KW-0862">Zinc</keyword>
<dbReference type="Gene3D" id="1.25.40.510">
    <property type="entry name" value="GLE1-like"/>
    <property type="match status" value="1"/>
</dbReference>
<sequence length="971" mass="101697">MPRFGLPGAARREGEWSSSIGSSDDSDSGGEEEPPHPIGFGSPLPGGSSSPWGTTWFSLDPPPRGAASGRSSYGWDDSEGLPVQSYPPLSAYLPSNRMPTIALLRWGKDRGPFRSGGDDDLCYSGDEDDDEDDARDCGARGRAARPAPREAWAAPPDTEREISGRVEAVRRRVDEECRRAEELLGELVARSHREADAILERRRAEEERLRKAREAEDDRLRAVREAAAERDRAEQERAAAVLERETEKEQAATRDREARAAETERRRREREAAAKKATEYIDKAKKLVGQLVQVRASVEPFEKNKTVGKRRLGMKKMANGKVNTLNDNPSKIREVATQISTAIAAYEQEDGQIKTQLQQGAPGLTSDMAVGRRYFVDLLASTAMKRVQAESFGGTKGDGFPLAAMLAMVSVESKQIISVLAAHIYTVCPVAIPTLPAPRDNASEDDLMIGLGMQRNQKTGEFETFPRFLARTENIVSFVAALQSSLPSSHQLMGGHAGAMLWLKRFIDLLPLPPTSPLPLTTAPVLGAFLTVAGHMMANAHADDFRTMLATIQNDVMNRLDEGELGKPSAIRLGKVVEGGFDSFRKNLPPKAVPELYYGASEHSHKKEGVVSFGGTIGGEEDVQPKKPQGMQQQPPPQNPFGGGVSFGGPSSTGGGNPNTFSGGGGAAASSSPFGGGGMAASPSPFGGGAAPSPSPFGGGNAGANQSPFGSGSAAGLSPSPFGGGGGGGMAPSPSPFGGGMAPSPSPFGGGGMAPSPSPFAGGTAPSPSPFGGGAGPSPSPFGRGNTNANPSPFGGGGMAPSPSPFGSGGMAPSPSPFGSSNRAPSPSPFGGNTSSSPFGRGNQMQQNSPFGGRNAKKKGPCRFFAQGKCKKGDNCEYSHESGGGNSGFGGGFQQNNHGSSGQGFQQNYNNNNKVGKKGPCRFFAMGKCKKGKNCPYLHETGGDSGNNGFGGGNQGFQSNNNWNSFGRRRR</sequence>
<dbReference type="InterPro" id="IPR000571">
    <property type="entry name" value="Znf_CCCH"/>
</dbReference>
<evidence type="ECO:0000313" key="17">
    <source>
        <dbReference type="EMBL" id="VEU40682.1"/>
    </source>
</evidence>
<evidence type="ECO:0000256" key="3">
    <source>
        <dbReference type="ARBA" id="ARBA00022448"/>
    </source>
</evidence>
<feature type="region of interest" description="Disordered" evidence="15">
    <location>
        <begin position="108"/>
        <end position="160"/>
    </location>
</feature>
<dbReference type="PANTHER" id="PTHR12960">
    <property type="entry name" value="GLE-1-RELATED"/>
    <property type="match status" value="1"/>
</dbReference>
<evidence type="ECO:0000256" key="2">
    <source>
        <dbReference type="ARBA" id="ARBA00011056"/>
    </source>
</evidence>
<dbReference type="SMART" id="SM00356">
    <property type="entry name" value="ZnF_C3H1"/>
    <property type="match status" value="2"/>
</dbReference>
<feature type="domain" description="C3H1-type" evidence="16">
    <location>
        <begin position="916"/>
        <end position="942"/>
    </location>
</feature>
<dbReference type="GO" id="GO:0044614">
    <property type="term" value="C:nuclear pore cytoplasmic filaments"/>
    <property type="evidence" value="ECO:0007669"/>
    <property type="project" value="TreeGrafter"/>
</dbReference>
<evidence type="ECO:0000256" key="7">
    <source>
        <dbReference type="ARBA" id="ARBA00022833"/>
    </source>
</evidence>
<feature type="compositionally biased region" description="Low complexity" evidence="15">
    <location>
        <begin position="894"/>
        <end position="913"/>
    </location>
</feature>
<organism evidence="17 18">
    <name type="scientific">Pseudo-nitzschia multistriata</name>
    <dbReference type="NCBI Taxonomy" id="183589"/>
    <lineage>
        <taxon>Eukaryota</taxon>
        <taxon>Sar</taxon>
        <taxon>Stramenopiles</taxon>
        <taxon>Ochrophyta</taxon>
        <taxon>Bacillariophyta</taxon>
        <taxon>Bacillariophyceae</taxon>
        <taxon>Bacillariophycidae</taxon>
        <taxon>Bacillariales</taxon>
        <taxon>Bacillariaceae</taxon>
        <taxon>Pseudo-nitzschia</taxon>
    </lineage>
</organism>
<evidence type="ECO:0000256" key="6">
    <source>
        <dbReference type="ARBA" id="ARBA00022816"/>
    </source>
</evidence>
<keyword evidence="11" id="KW-0539">Nucleus</keyword>
<dbReference type="Pfam" id="PF18044">
    <property type="entry name" value="zf-CCCH_4"/>
    <property type="match status" value="1"/>
</dbReference>
<feature type="compositionally biased region" description="Low complexity" evidence="15">
    <location>
        <begin position="703"/>
        <end position="721"/>
    </location>
</feature>